<reference evidence="2" key="1">
    <citation type="submission" date="2022-03" db="EMBL/GenBank/DDBJ databases">
        <authorList>
            <person name="Lindestad O."/>
        </authorList>
    </citation>
    <scope>NUCLEOTIDE SEQUENCE</scope>
</reference>
<organism evidence="2 3">
    <name type="scientific">Pararge aegeria aegeria</name>
    <dbReference type="NCBI Taxonomy" id="348720"/>
    <lineage>
        <taxon>Eukaryota</taxon>
        <taxon>Metazoa</taxon>
        <taxon>Ecdysozoa</taxon>
        <taxon>Arthropoda</taxon>
        <taxon>Hexapoda</taxon>
        <taxon>Insecta</taxon>
        <taxon>Pterygota</taxon>
        <taxon>Neoptera</taxon>
        <taxon>Endopterygota</taxon>
        <taxon>Lepidoptera</taxon>
        <taxon>Glossata</taxon>
        <taxon>Ditrysia</taxon>
        <taxon>Papilionoidea</taxon>
        <taxon>Nymphalidae</taxon>
        <taxon>Satyrinae</taxon>
        <taxon>Satyrini</taxon>
        <taxon>Parargina</taxon>
        <taxon>Pararge</taxon>
    </lineage>
</organism>
<feature type="compositionally biased region" description="Low complexity" evidence="1">
    <location>
        <begin position="32"/>
        <end position="41"/>
    </location>
</feature>
<name>A0A8S4QTA9_9NEOP</name>
<feature type="non-terminal residue" evidence="2">
    <location>
        <position position="1"/>
    </location>
</feature>
<dbReference type="Proteomes" id="UP000838756">
    <property type="component" value="Unassembled WGS sequence"/>
</dbReference>
<feature type="compositionally biased region" description="Pro residues" evidence="1">
    <location>
        <begin position="161"/>
        <end position="175"/>
    </location>
</feature>
<proteinExistence type="predicted"/>
<protein>
    <submittedName>
        <fullName evidence="2">Jg6137 protein</fullName>
    </submittedName>
</protein>
<dbReference type="AlphaFoldDB" id="A0A8S4QTA9"/>
<feature type="compositionally biased region" description="Basic and acidic residues" evidence="1">
    <location>
        <begin position="215"/>
        <end position="242"/>
    </location>
</feature>
<feature type="compositionally biased region" description="Basic and acidic residues" evidence="1">
    <location>
        <begin position="90"/>
        <end position="101"/>
    </location>
</feature>
<keyword evidence="3" id="KW-1185">Reference proteome</keyword>
<evidence type="ECO:0000256" key="1">
    <source>
        <dbReference type="SAM" id="MobiDB-lite"/>
    </source>
</evidence>
<feature type="compositionally biased region" description="Polar residues" evidence="1">
    <location>
        <begin position="127"/>
        <end position="141"/>
    </location>
</feature>
<gene>
    <name evidence="2" type="primary">jg6137</name>
    <name evidence="2" type="ORF">PAEG_LOCUS6345</name>
</gene>
<dbReference type="OrthoDB" id="6932014at2759"/>
<dbReference type="EMBL" id="CAKXAJ010019760">
    <property type="protein sequence ID" value="CAH2218512.1"/>
    <property type="molecule type" value="Genomic_DNA"/>
</dbReference>
<sequence>AALPPQLQLTPYSAPAPGDSPNADIRRRLQNASSSSSAASSPEPQRRTRTQAEILQEHRNSQRASATPDRTSRVSASSERNSQIGSSPEKSQRTSAERHIESSVLPSLPPRQPQPVSDDGADVLLRNSEQTSHTWGRSRFSNGRDINAEFISSQREDSASPPLPLMGPPDRPPTIPERAPIIPDRGPNIPERGPNIPDRNLNMPERGPNVLDRGSNVHERIDRSNNNDRGSSERSLNDRGEKSVTALVNSYQQRMSRSYHEKVDPRSSAAAAGWQGYERQNNNWQGVESSSHFYTASDLGQLMSSF</sequence>
<accession>A0A8S4QTA9</accession>
<feature type="region of interest" description="Disordered" evidence="1">
    <location>
        <begin position="1"/>
        <end position="244"/>
    </location>
</feature>
<feature type="compositionally biased region" description="Polar residues" evidence="1">
    <location>
        <begin position="62"/>
        <end position="89"/>
    </location>
</feature>
<evidence type="ECO:0000313" key="3">
    <source>
        <dbReference type="Proteomes" id="UP000838756"/>
    </source>
</evidence>
<comment type="caution">
    <text evidence="2">The sequence shown here is derived from an EMBL/GenBank/DDBJ whole genome shotgun (WGS) entry which is preliminary data.</text>
</comment>
<evidence type="ECO:0000313" key="2">
    <source>
        <dbReference type="EMBL" id="CAH2218512.1"/>
    </source>
</evidence>
<feature type="region of interest" description="Disordered" evidence="1">
    <location>
        <begin position="252"/>
        <end position="271"/>
    </location>
</feature>